<dbReference type="GO" id="GO:0016887">
    <property type="term" value="F:ATP hydrolysis activity"/>
    <property type="evidence" value="ECO:0007669"/>
    <property type="project" value="RHEA"/>
</dbReference>
<dbReference type="Proteomes" id="UP000062160">
    <property type="component" value="Unassembled WGS sequence"/>
</dbReference>
<dbReference type="Gene3D" id="3.40.50.300">
    <property type="entry name" value="P-loop containing nucleotide triphosphate hydrolases"/>
    <property type="match status" value="2"/>
</dbReference>
<dbReference type="STRING" id="224999.GCA_001485475_02106"/>
<keyword evidence="4 12" id="KW-0547">Nucleotide-binding</keyword>
<evidence type="ECO:0000256" key="11">
    <source>
        <dbReference type="ARBA" id="ARBA00048988"/>
    </source>
</evidence>
<dbReference type="EC" id="5.6.2.4" evidence="12"/>
<dbReference type="GO" id="GO:0006270">
    <property type="term" value="P:DNA replication initiation"/>
    <property type="evidence" value="ECO:0007669"/>
    <property type="project" value="TreeGrafter"/>
</dbReference>
<dbReference type="GO" id="GO:0008270">
    <property type="term" value="F:zinc ion binding"/>
    <property type="evidence" value="ECO:0007669"/>
    <property type="project" value="UniProtKB-UniRule"/>
</dbReference>
<organism evidence="15">
    <name type="scientific">Tepidanaerobacter syntrophicus</name>
    <dbReference type="NCBI Taxonomy" id="224999"/>
    <lineage>
        <taxon>Bacteria</taxon>
        <taxon>Bacillati</taxon>
        <taxon>Bacillota</taxon>
        <taxon>Clostridia</taxon>
        <taxon>Thermosediminibacterales</taxon>
        <taxon>Tepidanaerobacteraceae</taxon>
        <taxon>Tepidanaerobacter</taxon>
    </lineage>
</organism>
<evidence type="ECO:0000256" key="7">
    <source>
        <dbReference type="ARBA" id="ARBA00022833"/>
    </source>
</evidence>
<dbReference type="InterPro" id="IPR001650">
    <property type="entry name" value="Helicase_C-like"/>
</dbReference>
<keyword evidence="16" id="KW-1185">Reference proteome</keyword>
<dbReference type="PANTHER" id="PTHR30580">
    <property type="entry name" value="PRIMOSOMAL PROTEIN N"/>
    <property type="match status" value="1"/>
</dbReference>
<keyword evidence="8 12" id="KW-0067">ATP-binding</keyword>
<name>A0A0U9HNX0_9FIRM</name>
<evidence type="ECO:0000313" key="16">
    <source>
        <dbReference type="Proteomes" id="UP000062160"/>
    </source>
</evidence>
<dbReference type="Pfam" id="PF18319">
    <property type="entry name" value="Zn_ribbon_PriA"/>
    <property type="match status" value="1"/>
</dbReference>
<dbReference type="InterPro" id="IPR014001">
    <property type="entry name" value="Helicase_ATP-bd"/>
</dbReference>
<dbReference type="Gene3D" id="3.40.1440.60">
    <property type="entry name" value="PriA, 3(prime) DNA-binding domain"/>
    <property type="match status" value="1"/>
</dbReference>
<dbReference type="OrthoDB" id="9759544at2"/>
<dbReference type="PROSITE" id="PS51194">
    <property type="entry name" value="HELICASE_CTER"/>
    <property type="match status" value="1"/>
</dbReference>
<comment type="function">
    <text evidence="12">Initiates the restart of stalled replication forks, which reloads the replicative helicase on sites other than the origin of replication. Recognizes and binds to abandoned replication forks and remodels them to uncover a helicase loading site. Promotes assembly of the primosome at these replication forks.</text>
</comment>
<feature type="binding site" evidence="12">
    <location>
        <position position="483"/>
    </location>
    <ligand>
        <name>Zn(2+)</name>
        <dbReference type="ChEBI" id="CHEBI:29105"/>
        <label>1</label>
    </ligand>
</feature>
<dbReference type="SMART" id="SM00490">
    <property type="entry name" value="HELICc"/>
    <property type="match status" value="1"/>
</dbReference>
<dbReference type="HAMAP" id="MF_00983">
    <property type="entry name" value="PriA"/>
    <property type="match status" value="1"/>
</dbReference>
<evidence type="ECO:0000259" key="14">
    <source>
        <dbReference type="PROSITE" id="PS51194"/>
    </source>
</evidence>
<comment type="catalytic activity">
    <reaction evidence="12">
        <text>Couples ATP hydrolysis with the unwinding of duplex DNA by translocating in the 3'-5' direction.</text>
        <dbReference type="EC" id="5.6.2.4"/>
    </reaction>
</comment>
<evidence type="ECO:0000256" key="1">
    <source>
        <dbReference type="ARBA" id="ARBA00022515"/>
    </source>
</evidence>
<dbReference type="GO" id="GO:0006269">
    <property type="term" value="P:DNA replication, synthesis of primer"/>
    <property type="evidence" value="ECO:0007669"/>
    <property type="project" value="UniProtKB-KW"/>
</dbReference>
<feature type="binding site" evidence="12">
    <location>
        <position position="470"/>
    </location>
    <ligand>
        <name>Zn(2+)</name>
        <dbReference type="ChEBI" id="CHEBI:29105"/>
        <label>2</label>
    </ligand>
</feature>
<dbReference type="GO" id="GO:0005524">
    <property type="term" value="F:ATP binding"/>
    <property type="evidence" value="ECO:0007669"/>
    <property type="project" value="UniProtKB-UniRule"/>
</dbReference>
<evidence type="ECO:0000256" key="9">
    <source>
        <dbReference type="ARBA" id="ARBA00023125"/>
    </source>
</evidence>
<dbReference type="GO" id="GO:0043138">
    <property type="term" value="F:3'-5' DNA helicase activity"/>
    <property type="evidence" value="ECO:0007669"/>
    <property type="project" value="UniProtKB-EC"/>
</dbReference>
<keyword evidence="2 12" id="KW-0235">DNA replication</keyword>
<evidence type="ECO:0000256" key="8">
    <source>
        <dbReference type="ARBA" id="ARBA00022840"/>
    </source>
</evidence>
<feature type="domain" description="Helicase ATP-binding" evidence="13">
    <location>
        <begin position="215"/>
        <end position="381"/>
    </location>
</feature>
<feature type="binding site" evidence="12">
    <location>
        <position position="486"/>
    </location>
    <ligand>
        <name>Zn(2+)</name>
        <dbReference type="ChEBI" id="CHEBI:29105"/>
        <label>1</label>
    </ligand>
</feature>
<evidence type="ECO:0000256" key="12">
    <source>
        <dbReference type="HAMAP-Rule" id="MF_00983"/>
    </source>
</evidence>
<dbReference type="CDD" id="cd18804">
    <property type="entry name" value="SF2_C_priA"/>
    <property type="match status" value="1"/>
</dbReference>
<dbReference type="GO" id="GO:0003677">
    <property type="term" value="F:DNA binding"/>
    <property type="evidence" value="ECO:0007669"/>
    <property type="project" value="UniProtKB-UniRule"/>
</dbReference>
<proteinExistence type="inferred from homology"/>
<dbReference type="InterPro" id="IPR041236">
    <property type="entry name" value="PriA_C"/>
</dbReference>
<dbReference type="CDD" id="cd17929">
    <property type="entry name" value="DEXHc_priA"/>
    <property type="match status" value="1"/>
</dbReference>
<dbReference type="Pfam" id="PF00270">
    <property type="entry name" value="DEAD"/>
    <property type="match status" value="1"/>
</dbReference>
<evidence type="ECO:0000256" key="2">
    <source>
        <dbReference type="ARBA" id="ARBA00022705"/>
    </source>
</evidence>
<dbReference type="InterPro" id="IPR042115">
    <property type="entry name" value="PriA_3primeBD_sf"/>
</dbReference>
<evidence type="ECO:0000259" key="13">
    <source>
        <dbReference type="PROSITE" id="PS51192"/>
    </source>
</evidence>
<sequence>MINACLVAVDVKHPKAKKEYTYLIPKDMQSSINLGDVVRVPFANMKTTGVVTELLDTSSCEPADYKLKSIIDKEPVSLPAELLELAKSLSKYYGTPLIDFLRLMLPPSLGYKTERVYFLQSNADNSKISKRAFNQKQIFDYIAKAECATENEISKNLKIPLSSVRSALTALCKKEIIKKDYKIVRRKPFSISYSSSSQDIILTEEQENAIKTIVESYYNSKKTVLLYGVTGSGKTEVYLRAIDEVIKTGKKVLMLVPEISLTPQMLSIFQNRFKDKTAVIHSKLSAGERFDEWQRICSGKALVTLGARSAIFAPIQDLGMIIIDEEHETSYKNGEHPYYDARMVAQLRAKQQNALLVLGSATPSVESFYRACKGEYLLAELTKRVSGRHLPKLEVIDMREELKAGNRHIFSRKLLYGMKETLEQKKQVILFLNRRGHSTFVICRDCGFVLKCKYCDISMTYHFEDKTARCHYCGYTIKAPDICPKCSSRNIRYFGAGTEKVEEEARRFFPEYSTIRIDSDSTRKKGSLEKMLASFKKGNAQILVGTQSIAKGLDFPNVTLVGIISADTILNVPDFRSGERTFQLITQVAGRSGRGETRGKVYVQTYNPESFAIQAACNFDIEGFYKEELKNRKEANYPPFCRMLNIVFKGNDENLVKKEADKIGKMLQQQFSTKIKMYGPVPAPRSKIRENYRYNILIKSDQIDILINICNQMNILNIDNKIDISWDIDPLDLL</sequence>
<gene>
    <name evidence="12" type="primary">priA</name>
    <name evidence="15" type="ORF">TSYNT_9323</name>
</gene>
<dbReference type="NCBIfam" id="TIGR00595">
    <property type="entry name" value="priA"/>
    <property type="match status" value="1"/>
</dbReference>
<dbReference type="InterPro" id="IPR041222">
    <property type="entry name" value="PriA_3primeBD"/>
</dbReference>
<evidence type="ECO:0000256" key="5">
    <source>
        <dbReference type="ARBA" id="ARBA00022801"/>
    </source>
</evidence>
<comment type="catalytic activity">
    <reaction evidence="11 12">
        <text>ATP + H2O = ADP + phosphate + H(+)</text>
        <dbReference type="Rhea" id="RHEA:13065"/>
        <dbReference type="ChEBI" id="CHEBI:15377"/>
        <dbReference type="ChEBI" id="CHEBI:15378"/>
        <dbReference type="ChEBI" id="CHEBI:30616"/>
        <dbReference type="ChEBI" id="CHEBI:43474"/>
        <dbReference type="ChEBI" id="CHEBI:456216"/>
        <dbReference type="EC" id="5.6.2.4"/>
    </reaction>
</comment>
<dbReference type="Pfam" id="PF18074">
    <property type="entry name" value="PriA_C"/>
    <property type="match status" value="1"/>
</dbReference>
<evidence type="ECO:0000256" key="4">
    <source>
        <dbReference type="ARBA" id="ARBA00022741"/>
    </source>
</evidence>
<evidence type="ECO:0000256" key="3">
    <source>
        <dbReference type="ARBA" id="ARBA00022723"/>
    </source>
</evidence>
<feature type="binding site" evidence="12">
    <location>
        <position position="443"/>
    </location>
    <ligand>
        <name>Zn(2+)</name>
        <dbReference type="ChEBI" id="CHEBI:29105"/>
        <label>1</label>
    </ligand>
</feature>
<dbReference type="Pfam" id="PF00271">
    <property type="entry name" value="Helicase_C"/>
    <property type="match status" value="1"/>
</dbReference>
<reference evidence="15" key="1">
    <citation type="journal article" date="2016" name="Genome Announc.">
        <title>Draft Genome Sequence of the Syntrophic Lactate-Degrading Bacterium Tepidanaerobacter syntrophicus JLT.</title>
        <authorList>
            <person name="Matsuura N."/>
            <person name="Ohashi A."/>
            <person name="Tourlousse D.M."/>
            <person name="Sekiguchi Y."/>
        </authorList>
    </citation>
    <scope>NUCLEOTIDE SEQUENCE [LARGE SCALE GENOMIC DNA]</scope>
    <source>
        <strain evidence="15">JL</strain>
    </source>
</reference>
<dbReference type="AlphaFoldDB" id="A0A0U9HNX0"/>
<dbReference type="RefSeq" id="WP_059033825.1">
    <property type="nucleotide sequence ID" value="NZ_BSDN01000007.1"/>
</dbReference>
<feature type="domain" description="Helicase C-terminal" evidence="14">
    <location>
        <begin position="478"/>
        <end position="663"/>
    </location>
</feature>
<comment type="similarity">
    <text evidence="12">Belongs to the helicase family. PriA subfamily.</text>
</comment>
<dbReference type="InterPro" id="IPR011545">
    <property type="entry name" value="DEAD/DEAH_box_helicase_dom"/>
</dbReference>
<dbReference type="PROSITE" id="PS51192">
    <property type="entry name" value="HELICASE_ATP_BIND_1"/>
    <property type="match status" value="1"/>
</dbReference>
<dbReference type="EMBL" id="DF977003">
    <property type="protein sequence ID" value="GAQ26067.1"/>
    <property type="molecule type" value="Genomic_DNA"/>
</dbReference>
<feature type="binding site" evidence="12">
    <location>
        <position position="446"/>
    </location>
    <ligand>
        <name>Zn(2+)</name>
        <dbReference type="ChEBI" id="CHEBI:29105"/>
        <label>1</label>
    </ligand>
</feature>
<keyword evidence="1 12" id="KW-0639">Primosome</keyword>
<feature type="binding site" evidence="12">
    <location>
        <position position="473"/>
    </location>
    <ligand>
        <name>Zn(2+)</name>
        <dbReference type="ChEBI" id="CHEBI:29105"/>
        <label>2</label>
    </ligand>
</feature>
<dbReference type="SUPFAM" id="SSF52540">
    <property type="entry name" value="P-loop containing nucleoside triphosphate hydrolases"/>
    <property type="match status" value="1"/>
</dbReference>
<keyword evidence="10 12" id="KW-0413">Isomerase</keyword>
<feature type="binding site" evidence="12">
    <location>
        <position position="455"/>
    </location>
    <ligand>
        <name>Zn(2+)</name>
        <dbReference type="ChEBI" id="CHEBI:29105"/>
        <label>2</label>
    </ligand>
</feature>
<accession>A0A0U9HNX0</accession>
<dbReference type="InterPro" id="IPR027417">
    <property type="entry name" value="P-loop_NTPase"/>
</dbReference>
<dbReference type="SMART" id="SM00487">
    <property type="entry name" value="DEXDc"/>
    <property type="match status" value="1"/>
</dbReference>
<keyword evidence="3 12" id="KW-0479">Metal-binding</keyword>
<dbReference type="InterPro" id="IPR040498">
    <property type="entry name" value="PriA_CRR"/>
</dbReference>
<dbReference type="GO" id="GO:1990077">
    <property type="term" value="C:primosome complex"/>
    <property type="evidence" value="ECO:0007669"/>
    <property type="project" value="UniProtKB-UniRule"/>
</dbReference>
<comment type="cofactor">
    <cofactor evidence="12">
        <name>Zn(2+)</name>
        <dbReference type="ChEBI" id="CHEBI:29105"/>
    </cofactor>
    <text evidence="12">Binds 2 zinc ions per subunit.</text>
</comment>
<keyword evidence="7 12" id="KW-0862">Zinc</keyword>
<comment type="subunit">
    <text evidence="12">Component of the replication restart primosome.</text>
</comment>
<keyword evidence="9 12" id="KW-0238">DNA-binding</keyword>
<evidence type="ECO:0000313" key="15">
    <source>
        <dbReference type="EMBL" id="GAQ26067.1"/>
    </source>
</evidence>
<dbReference type="FunFam" id="3.40.50.300:FF:000489">
    <property type="entry name" value="Primosome assembly protein PriA"/>
    <property type="match status" value="1"/>
</dbReference>
<evidence type="ECO:0000256" key="10">
    <source>
        <dbReference type="ARBA" id="ARBA00023235"/>
    </source>
</evidence>
<feature type="binding site" evidence="12">
    <location>
        <position position="452"/>
    </location>
    <ligand>
        <name>Zn(2+)</name>
        <dbReference type="ChEBI" id="CHEBI:29105"/>
        <label>2</label>
    </ligand>
</feature>
<dbReference type="PANTHER" id="PTHR30580:SF0">
    <property type="entry name" value="PRIMOSOMAL PROTEIN N"/>
    <property type="match status" value="1"/>
</dbReference>
<dbReference type="GO" id="GO:0006302">
    <property type="term" value="P:double-strand break repair"/>
    <property type="evidence" value="ECO:0007669"/>
    <property type="project" value="InterPro"/>
</dbReference>
<dbReference type="InterPro" id="IPR005259">
    <property type="entry name" value="PriA"/>
</dbReference>
<dbReference type="Pfam" id="PF17764">
    <property type="entry name" value="PriA_3primeBD"/>
    <property type="match status" value="1"/>
</dbReference>
<keyword evidence="5 12" id="KW-0378">Hydrolase</keyword>
<dbReference type="GO" id="GO:0006310">
    <property type="term" value="P:DNA recombination"/>
    <property type="evidence" value="ECO:0007669"/>
    <property type="project" value="InterPro"/>
</dbReference>
<keyword evidence="6 12" id="KW-0347">Helicase</keyword>
<evidence type="ECO:0000256" key="6">
    <source>
        <dbReference type="ARBA" id="ARBA00022806"/>
    </source>
</evidence>
<protein>
    <recommendedName>
        <fullName evidence="12">Replication restart protein PriA</fullName>
    </recommendedName>
    <alternativeName>
        <fullName evidence="12">ATP-dependent DNA helicase PriA</fullName>
        <ecNumber evidence="12">5.6.2.4</ecNumber>
    </alternativeName>
    <alternativeName>
        <fullName evidence="12">DNA 3'-5' helicase PriA</fullName>
    </alternativeName>
</protein>